<comment type="similarity">
    <text evidence="2 9">Belongs to the HAT1 family.</text>
</comment>
<dbReference type="OrthoDB" id="10253098at2759"/>
<dbReference type="InterPro" id="IPR016181">
    <property type="entry name" value="Acyl_CoA_acyltransferase"/>
</dbReference>
<keyword evidence="9" id="KW-0963">Cytoplasm</keyword>
<feature type="region of interest" description="Interaction with histone H4 N-terminus" evidence="11">
    <location>
        <begin position="72"/>
        <end position="74"/>
    </location>
</feature>
<evidence type="ECO:0000256" key="4">
    <source>
        <dbReference type="ARBA" id="ARBA00021268"/>
    </source>
</evidence>
<dbReference type="STRING" id="2004952.A0A2C5YLW6"/>
<dbReference type="PANTHER" id="PTHR12046">
    <property type="entry name" value="HISTONE ACETYLTRANSFERASE TYPE B CATALYTIC SUBUNIT"/>
    <property type="match status" value="1"/>
</dbReference>
<dbReference type="GO" id="GO:0005634">
    <property type="term" value="C:nucleus"/>
    <property type="evidence" value="ECO:0007669"/>
    <property type="project" value="UniProtKB-SubCell"/>
</dbReference>
<dbReference type="GO" id="GO:0042393">
    <property type="term" value="F:histone binding"/>
    <property type="evidence" value="ECO:0007669"/>
    <property type="project" value="InterPro"/>
</dbReference>
<evidence type="ECO:0000313" key="15">
    <source>
        <dbReference type="EMBL" id="PHH79078.1"/>
    </source>
</evidence>
<feature type="active site" description="Proton donor/acceptor" evidence="10">
    <location>
        <position position="318"/>
    </location>
</feature>
<dbReference type="Gene3D" id="3.90.360.10">
    <property type="entry name" value="Histone acetyl transferase 1 (HAT1), N-terminal domain"/>
    <property type="match status" value="1"/>
</dbReference>
<evidence type="ECO:0000259" key="14">
    <source>
        <dbReference type="Pfam" id="PF10394"/>
    </source>
</evidence>
<accession>A0A2C5YLW6</accession>
<comment type="catalytic activity">
    <reaction evidence="8 9">
        <text>L-lysyl-[protein] + acetyl-CoA = N(6)-acetyl-L-lysyl-[protein] + CoA + H(+)</text>
        <dbReference type="Rhea" id="RHEA:45948"/>
        <dbReference type="Rhea" id="RHEA-COMP:9752"/>
        <dbReference type="Rhea" id="RHEA-COMP:10731"/>
        <dbReference type="ChEBI" id="CHEBI:15378"/>
        <dbReference type="ChEBI" id="CHEBI:29969"/>
        <dbReference type="ChEBI" id="CHEBI:57287"/>
        <dbReference type="ChEBI" id="CHEBI:57288"/>
        <dbReference type="ChEBI" id="CHEBI:61930"/>
        <dbReference type="EC" id="2.3.1.48"/>
    </reaction>
</comment>
<dbReference type="GO" id="GO:0000781">
    <property type="term" value="C:chromosome, telomeric region"/>
    <property type="evidence" value="ECO:0007669"/>
    <property type="project" value="GOC"/>
</dbReference>
<dbReference type="Pfam" id="PF21184">
    <property type="entry name" value="HAT1_C_fung"/>
    <property type="match status" value="1"/>
</dbReference>
<dbReference type="EMBL" id="NJES01000057">
    <property type="protein sequence ID" value="PHH79078.1"/>
    <property type="molecule type" value="Genomic_DNA"/>
</dbReference>
<evidence type="ECO:0000256" key="6">
    <source>
        <dbReference type="ARBA" id="ARBA00023242"/>
    </source>
</evidence>
<evidence type="ECO:0000313" key="16">
    <source>
        <dbReference type="Proteomes" id="UP000226431"/>
    </source>
</evidence>
<feature type="site" description="Interaction with histone H4 N-terminus" evidence="12">
    <location>
        <position position="218"/>
    </location>
</feature>
<dbReference type="InterPro" id="IPR019467">
    <property type="entry name" value="Hat1_N"/>
</dbReference>
<dbReference type="Pfam" id="PF10394">
    <property type="entry name" value="Hat1_N"/>
    <property type="match status" value="1"/>
</dbReference>
<evidence type="ECO:0000256" key="1">
    <source>
        <dbReference type="ARBA" id="ARBA00004123"/>
    </source>
</evidence>
<evidence type="ECO:0000256" key="12">
    <source>
        <dbReference type="PIRSR" id="PIRSR038084-3"/>
    </source>
</evidence>
<sequence length="503" mass="57046">MRLWSFPSSPQNFNEIQPHSAATATMASLPDHSEWLTDSNKAVSISLVSPTANGSLPVAKFHPKFTYPLFGEDEKIFGYKGLKISLRFRVNDMRPHLHVSYEKKLKSSAGLGEPVDVNAVLQEGNFLPPVAFTHISNFEESSKVLTDKWTPPGTLCSTINDADCQYEVWMGSLADEAIQQLNDRIQIFVPLFIEAGSYIGRSADSNDNEPDLYDADRWTVFMLYKTESSSENADKKSYTFVGFSTVYRFFYFKAPSSRAADWELPMEQLSLADMPCRTRISHFVILPPFQAKGNGSRLYKTIFDYYQKQPATQELVVESPSEAFDDLRDVCDLAFLRSVPEFNALCLDASAKLPNSGKLPPLVVGSDTLESMRKKLKIAPRQFYRVLEMHLMSQLPDSVQPKLEYDENLPTPTKEDKHLEKVWKLFVQQRLYRHNAELMSQIEPTQRAEKLRETLGSVELEYARLLAAYERASKPRLQSTGKRPLDAEPEAPNKKARVEGEQG</sequence>
<organism evidence="15 16">
    <name type="scientific">Ophiocordyceps camponoti-rufipedis</name>
    <dbReference type="NCBI Taxonomy" id="2004952"/>
    <lineage>
        <taxon>Eukaryota</taxon>
        <taxon>Fungi</taxon>
        <taxon>Dikarya</taxon>
        <taxon>Ascomycota</taxon>
        <taxon>Pezizomycotina</taxon>
        <taxon>Sordariomycetes</taxon>
        <taxon>Hypocreomycetidae</taxon>
        <taxon>Hypocreales</taxon>
        <taxon>Ophiocordycipitaceae</taxon>
        <taxon>Ophiocordyceps</taxon>
    </lineage>
</organism>
<feature type="binding site" evidence="11">
    <location>
        <begin position="283"/>
        <end position="285"/>
    </location>
    <ligand>
        <name>acetyl-CoA</name>
        <dbReference type="ChEBI" id="CHEBI:57288"/>
    </ligand>
</feature>
<dbReference type="Gene3D" id="1.10.10.390">
    <property type="match status" value="1"/>
</dbReference>
<dbReference type="PIRSF" id="PIRSF038084">
    <property type="entry name" value="HAT-B_cat"/>
    <property type="match status" value="1"/>
</dbReference>
<comment type="caution">
    <text evidence="15">The sequence shown here is derived from an EMBL/GenBank/DDBJ whole genome shotgun (WGS) entry which is preliminary data.</text>
</comment>
<dbReference type="GO" id="GO:0005737">
    <property type="term" value="C:cytoplasm"/>
    <property type="evidence" value="ECO:0007669"/>
    <property type="project" value="UniProtKB-SubCell"/>
</dbReference>
<evidence type="ECO:0000256" key="8">
    <source>
        <dbReference type="ARBA" id="ARBA00048017"/>
    </source>
</evidence>
<feature type="compositionally biased region" description="Basic and acidic residues" evidence="13">
    <location>
        <begin position="483"/>
        <end position="503"/>
    </location>
</feature>
<gene>
    <name evidence="15" type="ORF">CDD80_5637</name>
</gene>
<feature type="binding site" evidence="11">
    <location>
        <begin position="290"/>
        <end position="296"/>
    </location>
    <ligand>
        <name>acetyl-CoA</name>
        <dbReference type="ChEBI" id="CHEBI:57288"/>
    </ligand>
</feature>
<name>A0A2C5YLW6_9HYPO</name>
<dbReference type="GO" id="GO:0031509">
    <property type="term" value="P:subtelomeric heterochromatin formation"/>
    <property type="evidence" value="ECO:0007669"/>
    <property type="project" value="InterPro"/>
</dbReference>
<evidence type="ECO:0000256" key="5">
    <source>
        <dbReference type="ARBA" id="ARBA00022679"/>
    </source>
</evidence>
<dbReference type="AlphaFoldDB" id="A0A2C5YLW6"/>
<reference evidence="15 16" key="1">
    <citation type="submission" date="2017-06" db="EMBL/GenBank/DDBJ databases">
        <title>Ant-infecting Ophiocordyceps genomes reveal a high diversity of potential behavioral manipulation genes and a possible major role for enterotoxins.</title>
        <authorList>
            <person name="De Bekker C."/>
            <person name="Evans H.C."/>
            <person name="Brachmann A."/>
            <person name="Hughes D.P."/>
        </authorList>
    </citation>
    <scope>NUCLEOTIDE SEQUENCE [LARGE SCALE GENOMIC DNA]</scope>
    <source>
        <strain evidence="15 16">Map16</strain>
    </source>
</reference>
<dbReference type="InterPro" id="IPR013523">
    <property type="entry name" value="Hist_AcTrfase_HAT1_C"/>
</dbReference>
<keyword evidence="7 9" id="KW-0012">Acyltransferase</keyword>
<keyword evidence="6 9" id="KW-0539">Nucleus</keyword>
<comment type="function">
    <text evidence="9">Catalytic component of the histone acetylase B (HAT-B) complex. Has intrinsic substrate specificity that modifies lysine in recognition sequence GXGKXG. Involved in DNA double-strand break repair.</text>
</comment>
<feature type="region of interest" description="Interaction with histone H4 N-terminus" evidence="11">
    <location>
        <begin position="247"/>
        <end position="249"/>
    </location>
</feature>
<comment type="subunit">
    <text evidence="9">Component of the HAT-B complex composed of at least HAT1 and HAT2. The HAT-B complex binds to histone H4 tail.</text>
</comment>
<dbReference type="GO" id="GO:0004402">
    <property type="term" value="F:histone acetyltransferase activity"/>
    <property type="evidence" value="ECO:0007669"/>
    <property type="project" value="UniProtKB-UniRule"/>
</dbReference>
<evidence type="ECO:0000256" key="13">
    <source>
        <dbReference type="SAM" id="MobiDB-lite"/>
    </source>
</evidence>
<dbReference type="Gene3D" id="3.40.630.30">
    <property type="match status" value="1"/>
</dbReference>
<dbReference type="InterPro" id="IPR037113">
    <property type="entry name" value="Hat1_N_sf"/>
</dbReference>
<dbReference type="InterPro" id="IPR017380">
    <property type="entry name" value="Hist_AcTrfase_B-typ_cat-su"/>
</dbReference>
<keyword evidence="5 9" id="KW-0808">Transferase</keyword>
<evidence type="ECO:0000256" key="10">
    <source>
        <dbReference type="PIRSR" id="PIRSR038084-1"/>
    </source>
</evidence>
<proteinExistence type="inferred from homology"/>
<dbReference type="Proteomes" id="UP000226431">
    <property type="component" value="Unassembled WGS sequence"/>
</dbReference>
<dbReference type="EC" id="2.3.1.48" evidence="3 9"/>
<dbReference type="SUPFAM" id="SSF55729">
    <property type="entry name" value="Acyl-CoA N-acyltransferases (Nat)"/>
    <property type="match status" value="1"/>
</dbReference>
<evidence type="ECO:0000256" key="3">
    <source>
        <dbReference type="ARBA" id="ARBA00013184"/>
    </source>
</evidence>
<feature type="region of interest" description="Disordered" evidence="13">
    <location>
        <begin position="473"/>
        <end position="503"/>
    </location>
</feature>
<evidence type="ECO:0000256" key="9">
    <source>
        <dbReference type="PIRNR" id="PIRNR038084"/>
    </source>
</evidence>
<evidence type="ECO:0000256" key="7">
    <source>
        <dbReference type="ARBA" id="ARBA00023315"/>
    </source>
</evidence>
<keyword evidence="16" id="KW-1185">Reference proteome</keyword>
<comment type="subcellular location">
    <subcellularLocation>
        <location evidence="9">Cytoplasm</location>
    </subcellularLocation>
    <subcellularLocation>
        <location evidence="1 9">Nucleus</location>
    </subcellularLocation>
</comment>
<protein>
    <recommendedName>
        <fullName evidence="4 9">Histone acetyltransferase type B catalytic subunit</fullName>
        <ecNumber evidence="3 9">2.3.1.48</ecNumber>
    </recommendedName>
</protein>
<evidence type="ECO:0000256" key="11">
    <source>
        <dbReference type="PIRSR" id="PIRSR038084-2"/>
    </source>
</evidence>
<feature type="domain" description="Histone acetyl transferase HAT1 N-terminal" evidence="14">
    <location>
        <begin position="35"/>
        <end position="194"/>
    </location>
</feature>
<evidence type="ECO:0000256" key="2">
    <source>
        <dbReference type="ARBA" id="ARBA00010543"/>
    </source>
</evidence>